<dbReference type="PANTHER" id="PTHR34386">
    <property type="entry name" value="GLUTAREDOXIN"/>
    <property type="match status" value="1"/>
</dbReference>
<comment type="caution">
    <text evidence="2">The sequence shown here is derived from an EMBL/GenBank/DDBJ whole genome shotgun (WGS) entry which is preliminary data.</text>
</comment>
<dbReference type="SUPFAM" id="SSF52833">
    <property type="entry name" value="Thioredoxin-like"/>
    <property type="match status" value="1"/>
</dbReference>
<proteinExistence type="predicted"/>
<evidence type="ECO:0000313" key="3">
    <source>
        <dbReference type="Proteomes" id="UP000252147"/>
    </source>
</evidence>
<dbReference type="GO" id="GO:0009055">
    <property type="term" value="F:electron transfer activity"/>
    <property type="evidence" value="ECO:0007669"/>
    <property type="project" value="TreeGrafter"/>
</dbReference>
<sequence>MDKYTIYSRNVCSYCVAAKNLLASKNLDFIEKNIDQSTDFFSEMRQLAPTMRTVPVIFKNNQLLGGYTELLNTFND</sequence>
<dbReference type="Pfam" id="PF00462">
    <property type="entry name" value="Glutaredoxin"/>
    <property type="match status" value="1"/>
</dbReference>
<dbReference type="GO" id="GO:0045454">
    <property type="term" value="P:cell redox homeostasis"/>
    <property type="evidence" value="ECO:0007669"/>
    <property type="project" value="TreeGrafter"/>
</dbReference>
<feature type="domain" description="GST N-terminal" evidence="1">
    <location>
        <begin position="2"/>
        <end position="76"/>
    </location>
</feature>
<organism evidence="2 3">
    <name type="scientific">SAR86 cluster bacterium</name>
    <dbReference type="NCBI Taxonomy" id="2030880"/>
    <lineage>
        <taxon>Bacteria</taxon>
        <taxon>Pseudomonadati</taxon>
        <taxon>Pseudomonadota</taxon>
        <taxon>Gammaproteobacteria</taxon>
        <taxon>SAR86 cluster</taxon>
    </lineage>
</organism>
<dbReference type="InterPro" id="IPR004045">
    <property type="entry name" value="Glutathione_S-Trfase_N"/>
</dbReference>
<name>A0A368BLD1_9GAMM</name>
<dbReference type="PRINTS" id="PR00160">
    <property type="entry name" value="GLUTAREDOXIN"/>
</dbReference>
<dbReference type="InterPro" id="IPR051548">
    <property type="entry name" value="Grx-like_ET"/>
</dbReference>
<gene>
    <name evidence="2" type="ORF">DBW97_03520</name>
</gene>
<reference evidence="2 3" key="1">
    <citation type="journal article" date="2018" name="Microbiome">
        <title>Fine metagenomic profile of the Mediterranean stratified and mixed water columns revealed by assembly and recruitment.</title>
        <authorList>
            <person name="Haro-Moreno J.M."/>
            <person name="Lopez-Perez M."/>
            <person name="De La Torre J.R."/>
            <person name="Picazo A."/>
            <person name="Camacho A."/>
            <person name="Rodriguez-Valera F."/>
        </authorList>
    </citation>
    <scope>NUCLEOTIDE SEQUENCE [LARGE SCALE GENOMIC DNA]</scope>
    <source>
        <strain evidence="2">MED-G83</strain>
    </source>
</reference>
<dbReference type="Gene3D" id="3.40.30.10">
    <property type="entry name" value="Glutaredoxin"/>
    <property type="match status" value="1"/>
</dbReference>
<dbReference type="AlphaFoldDB" id="A0A368BLD1"/>
<evidence type="ECO:0000259" key="1">
    <source>
        <dbReference type="PROSITE" id="PS50404"/>
    </source>
</evidence>
<dbReference type="InterPro" id="IPR002109">
    <property type="entry name" value="Glutaredoxin"/>
</dbReference>
<dbReference type="EMBL" id="QOPD01000005">
    <property type="protein sequence ID" value="RCL38113.1"/>
    <property type="molecule type" value="Genomic_DNA"/>
</dbReference>
<dbReference type="InterPro" id="IPR036249">
    <property type="entry name" value="Thioredoxin-like_sf"/>
</dbReference>
<dbReference type="Proteomes" id="UP000252147">
    <property type="component" value="Unassembled WGS sequence"/>
</dbReference>
<dbReference type="PROSITE" id="PS51354">
    <property type="entry name" value="GLUTAREDOXIN_2"/>
    <property type="match status" value="1"/>
</dbReference>
<dbReference type="InterPro" id="IPR014025">
    <property type="entry name" value="Glutaredoxin_subgr"/>
</dbReference>
<accession>A0A368BLD1</accession>
<evidence type="ECO:0000313" key="2">
    <source>
        <dbReference type="EMBL" id="RCL38113.1"/>
    </source>
</evidence>
<dbReference type="PANTHER" id="PTHR34386:SF1">
    <property type="entry name" value="GLUTAREDOXIN-LIKE PROTEIN NRDH"/>
    <property type="match status" value="1"/>
</dbReference>
<protein>
    <submittedName>
        <fullName evidence="2">Glutaredoxin</fullName>
    </submittedName>
</protein>
<dbReference type="PROSITE" id="PS50404">
    <property type="entry name" value="GST_NTER"/>
    <property type="match status" value="1"/>
</dbReference>